<proteinExistence type="predicted"/>
<dbReference type="Proteomes" id="UP000481947">
    <property type="component" value="Unassembled WGS sequence"/>
</dbReference>
<dbReference type="InterPro" id="IPR010319">
    <property type="entry name" value="Transglutaminase-like_Cys_pept"/>
</dbReference>
<dbReference type="Pfam" id="PF06035">
    <property type="entry name" value="Peptidase_C93"/>
    <property type="match status" value="1"/>
</dbReference>
<accession>A0A7C9MR27</accession>
<comment type="caution">
    <text evidence="1">The sequence shown here is derived from an EMBL/GenBank/DDBJ whole genome shotgun (WGS) entry which is preliminary data.</text>
</comment>
<sequence>MNFFCLTYWATPLEFIGRAQGDCEDFAIAKYISLLMLGVPNDKLRLIYVRARFGGSLILNTEAHMVLGYYVDPAGDPIILDSLLNSIRPAAARTDLTPIFSFNSQGLWVPGAPNLGADPTARLSRWRDVLDRIKIDGIQL</sequence>
<reference evidence="1 2" key="1">
    <citation type="submission" date="2019-09" db="EMBL/GenBank/DDBJ databases">
        <title>Identification of Malikia spinosa a prominent benzene-, toluene-, and ethylbenzene-degrading bacterium: enrichment, isolation and whole genome sequencing.</title>
        <authorList>
            <person name="Tancsics A."/>
            <person name="Revesz F."/>
            <person name="Kriszt B."/>
        </authorList>
    </citation>
    <scope>NUCLEOTIDE SEQUENCE [LARGE SCALE GENOMIC DNA]</scope>
    <source>
        <strain evidence="1 2">AB6</strain>
    </source>
</reference>
<protein>
    <recommendedName>
        <fullName evidence="3">Transglutaminase</fullName>
    </recommendedName>
</protein>
<name>A0A7C9MR27_9BURK</name>
<dbReference type="PANTHER" id="PTHR39327">
    <property type="match status" value="1"/>
</dbReference>
<organism evidence="1 2">
    <name type="scientific">Malikia spinosa</name>
    <dbReference type="NCBI Taxonomy" id="86180"/>
    <lineage>
        <taxon>Bacteria</taxon>
        <taxon>Pseudomonadati</taxon>
        <taxon>Pseudomonadota</taxon>
        <taxon>Betaproteobacteria</taxon>
        <taxon>Burkholderiales</taxon>
        <taxon>Comamonadaceae</taxon>
        <taxon>Malikia</taxon>
    </lineage>
</organism>
<dbReference type="RefSeq" id="WP_161124542.1">
    <property type="nucleotide sequence ID" value="NZ_VYSB01000003.1"/>
</dbReference>
<evidence type="ECO:0008006" key="3">
    <source>
        <dbReference type="Google" id="ProtNLM"/>
    </source>
</evidence>
<dbReference type="AlphaFoldDB" id="A0A7C9MR27"/>
<gene>
    <name evidence="1" type="ORF">F5985_04525</name>
</gene>
<dbReference type="EMBL" id="VYSB01000003">
    <property type="protein sequence ID" value="MYZ51418.1"/>
    <property type="molecule type" value="Genomic_DNA"/>
</dbReference>
<dbReference type="Gene3D" id="3.10.620.30">
    <property type="match status" value="1"/>
</dbReference>
<evidence type="ECO:0000313" key="1">
    <source>
        <dbReference type="EMBL" id="MYZ51418.1"/>
    </source>
</evidence>
<dbReference type="PANTHER" id="PTHR39327:SF1">
    <property type="entry name" value="BLR5470 PROTEIN"/>
    <property type="match status" value="1"/>
</dbReference>
<evidence type="ECO:0000313" key="2">
    <source>
        <dbReference type="Proteomes" id="UP000481947"/>
    </source>
</evidence>